<dbReference type="GO" id="GO:0031849">
    <property type="term" value="F:olfactory receptor binding"/>
    <property type="evidence" value="ECO:0007669"/>
    <property type="project" value="TreeGrafter"/>
</dbReference>
<evidence type="ECO:0000259" key="8">
    <source>
        <dbReference type="SMART" id="SM01328"/>
    </source>
</evidence>
<keyword evidence="3" id="KW-0479">Metal-binding</keyword>
<dbReference type="InterPro" id="IPR026096">
    <property type="entry name" value="R-trans_p"/>
</dbReference>
<reference evidence="9" key="1">
    <citation type="submission" date="2025-08" db="UniProtKB">
        <authorList>
            <consortium name="Ensembl"/>
        </authorList>
    </citation>
    <scope>IDENTIFICATION</scope>
</reference>
<keyword evidence="5" id="KW-0862">Zinc</keyword>
<accession>A0A8C6S6W8</accession>
<evidence type="ECO:0000256" key="5">
    <source>
        <dbReference type="ARBA" id="ARBA00022833"/>
    </source>
</evidence>
<keyword evidence="2" id="KW-0812">Transmembrane</keyword>
<name>A0A8C6S6W8_9GOBI</name>
<keyword evidence="10" id="KW-1185">Reference proteome</keyword>
<organism evidence="9 10">
    <name type="scientific">Neogobius melanostomus</name>
    <name type="common">round goby</name>
    <dbReference type="NCBI Taxonomy" id="47308"/>
    <lineage>
        <taxon>Eukaryota</taxon>
        <taxon>Metazoa</taxon>
        <taxon>Chordata</taxon>
        <taxon>Craniata</taxon>
        <taxon>Vertebrata</taxon>
        <taxon>Euteleostomi</taxon>
        <taxon>Actinopterygii</taxon>
        <taxon>Neopterygii</taxon>
        <taxon>Teleostei</taxon>
        <taxon>Neoteleostei</taxon>
        <taxon>Acanthomorphata</taxon>
        <taxon>Gobiaria</taxon>
        <taxon>Gobiiformes</taxon>
        <taxon>Gobioidei</taxon>
        <taxon>Gobiidae</taxon>
        <taxon>Benthophilinae</taxon>
        <taxon>Neogobiini</taxon>
        <taxon>Neogobius</taxon>
    </lineage>
</organism>
<dbReference type="PANTHER" id="PTHR14402:SF8">
    <property type="entry name" value="RECEPTOR-TRANSPORTING PROTEIN 4"/>
    <property type="match status" value="1"/>
</dbReference>
<sequence length="173" mass="20218">MDTDWTHIFQEKAAEYAQGDNWTLRFNKRIVPDRPNSGWEQYIRNTFGRFRCRKCNRTWPSNLVKVVFHMRLNNTTHQGTIKVRRMRQNCKKCISAPMETPVIDSENLDILMESLLKNIRKKFYNEDFGPVSRRHVGVDVKSPHEPSHCEGCMAGVCNMDVDDLANELDGCRL</sequence>
<dbReference type="GO" id="GO:0006612">
    <property type="term" value="P:protein targeting to membrane"/>
    <property type="evidence" value="ECO:0007669"/>
    <property type="project" value="TreeGrafter"/>
</dbReference>
<dbReference type="InterPro" id="IPR027377">
    <property type="entry name" value="ZAR1/RTP1-5-like_Znf-3CxxC"/>
</dbReference>
<dbReference type="GO" id="GO:0016020">
    <property type="term" value="C:membrane"/>
    <property type="evidence" value="ECO:0007669"/>
    <property type="project" value="UniProtKB-SubCell"/>
</dbReference>
<reference evidence="9" key="2">
    <citation type="submission" date="2025-09" db="UniProtKB">
        <authorList>
            <consortium name="Ensembl"/>
        </authorList>
    </citation>
    <scope>IDENTIFICATION</scope>
</reference>
<dbReference type="GO" id="GO:0008270">
    <property type="term" value="F:zinc ion binding"/>
    <property type="evidence" value="ECO:0007669"/>
    <property type="project" value="UniProtKB-KW"/>
</dbReference>
<keyword evidence="4" id="KW-0863">Zinc-finger</keyword>
<evidence type="ECO:0000256" key="3">
    <source>
        <dbReference type="ARBA" id="ARBA00022723"/>
    </source>
</evidence>
<keyword evidence="7" id="KW-0472">Membrane</keyword>
<dbReference type="GO" id="GO:0051205">
    <property type="term" value="P:protein insertion into membrane"/>
    <property type="evidence" value="ECO:0007669"/>
    <property type="project" value="TreeGrafter"/>
</dbReference>
<keyword evidence="6" id="KW-1133">Transmembrane helix</keyword>
<evidence type="ECO:0000313" key="9">
    <source>
        <dbReference type="Ensembl" id="ENSNMLP00000001237.1"/>
    </source>
</evidence>
<evidence type="ECO:0000256" key="2">
    <source>
        <dbReference type="ARBA" id="ARBA00022692"/>
    </source>
</evidence>
<evidence type="ECO:0000256" key="4">
    <source>
        <dbReference type="ARBA" id="ARBA00022771"/>
    </source>
</evidence>
<evidence type="ECO:0000256" key="6">
    <source>
        <dbReference type="ARBA" id="ARBA00022989"/>
    </source>
</evidence>
<proteinExistence type="predicted"/>
<evidence type="ECO:0000313" key="10">
    <source>
        <dbReference type="Proteomes" id="UP000694523"/>
    </source>
</evidence>
<dbReference type="Ensembl" id="ENSNMLT00000001428.1">
    <property type="protein sequence ID" value="ENSNMLP00000001237.1"/>
    <property type="gene ID" value="ENSNMLG00000000957.1"/>
</dbReference>
<protein>
    <recommendedName>
        <fullName evidence="8">3CxxC-type domain-containing protein</fullName>
    </recommendedName>
</protein>
<dbReference type="AlphaFoldDB" id="A0A8C6S6W8"/>
<feature type="domain" description="3CxxC-type" evidence="8">
    <location>
        <begin position="45"/>
        <end position="155"/>
    </location>
</feature>
<dbReference type="PANTHER" id="PTHR14402">
    <property type="entry name" value="RECEPTOR TRANSPORTING PROTEIN"/>
    <property type="match status" value="1"/>
</dbReference>
<dbReference type="Proteomes" id="UP000694523">
    <property type="component" value="Unplaced"/>
</dbReference>
<dbReference type="Pfam" id="PF13695">
    <property type="entry name" value="Zn_ribbon_3CxxC"/>
    <property type="match status" value="1"/>
</dbReference>
<evidence type="ECO:0000256" key="7">
    <source>
        <dbReference type="ARBA" id="ARBA00023136"/>
    </source>
</evidence>
<dbReference type="SMART" id="SM01328">
    <property type="entry name" value="zf-3CxxC"/>
    <property type="match status" value="1"/>
</dbReference>
<evidence type="ECO:0000256" key="1">
    <source>
        <dbReference type="ARBA" id="ARBA00004167"/>
    </source>
</evidence>
<comment type="subcellular location">
    <subcellularLocation>
        <location evidence="1">Membrane</location>
        <topology evidence="1">Single-pass membrane protein</topology>
    </subcellularLocation>
</comment>